<dbReference type="Pfam" id="PF07963">
    <property type="entry name" value="N_methyl"/>
    <property type="match status" value="1"/>
</dbReference>
<proteinExistence type="predicted"/>
<dbReference type="KEGG" id="hbs:IPV69_06600"/>
<dbReference type="Gene3D" id="3.30.700.10">
    <property type="entry name" value="Glycoprotein, Type 4 Pilin"/>
    <property type="match status" value="1"/>
</dbReference>
<evidence type="ECO:0000256" key="1">
    <source>
        <dbReference type="SAM" id="Phobius"/>
    </source>
</evidence>
<dbReference type="RefSeq" id="WP_206294133.1">
    <property type="nucleotide sequence ID" value="NZ_CP063458.1"/>
</dbReference>
<reference evidence="2 3" key="1">
    <citation type="submission" date="2020-10" db="EMBL/GenBank/DDBJ databases">
        <title>Wide distribution of Phycisphaera-like planctomycetes from WD2101 soil group in peatlands and genome analysis of the first cultivated representative.</title>
        <authorList>
            <person name="Dedysh S.N."/>
            <person name="Beletsky A.V."/>
            <person name="Ivanova A."/>
            <person name="Kulichevskaya I.S."/>
            <person name="Suzina N.E."/>
            <person name="Philippov D.A."/>
            <person name="Rakitin A.L."/>
            <person name="Mardanov A.V."/>
            <person name="Ravin N.V."/>
        </authorList>
    </citation>
    <scope>NUCLEOTIDE SEQUENCE [LARGE SCALE GENOMIC DNA]</scope>
    <source>
        <strain evidence="2 3">M1803</strain>
    </source>
</reference>
<evidence type="ECO:0000313" key="3">
    <source>
        <dbReference type="Proteomes" id="UP000593765"/>
    </source>
</evidence>
<dbReference type="PANTHER" id="PTHR30093">
    <property type="entry name" value="GENERAL SECRETION PATHWAY PROTEIN G"/>
    <property type="match status" value="1"/>
</dbReference>
<organism evidence="2 3">
    <name type="scientific">Humisphaera borealis</name>
    <dbReference type="NCBI Taxonomy" id="2807512"/>
    <lineage>
        <taxon>Bacteria</taxon>
        <taxon>Pseudomonadati</taxon>
        <taxon>Planctomycetota</taxon>
        <taxon>Phycisphaerae</taxon>
        <taxon>Tepidisphaerales</taxon>
        <taxon>Tepidisphaeraceae</taxon>
        <taxon>Humisphaera</taxon>
    </lineage>
</organism>
<evidence type="ECO:0000313" key="2">
    <source>
        <dbReference type="EMBL" id="QOV91025.1"/>
    </source>
</evidence>
<keyword evidence="3" id="KW-1185">Reference proteome</keyword>
<dbReference type="NCBIfam" id="TIGR02532">
    <property type="entry name" value="IV_pilin_GFxxxE"/>
    <property type="match status" value="1"/>
</dbReference>
<keyword evidence="1" id="KW-1133">Transmembrane helix</keyword>
<keyword evidence="1" id="KW-0472">Membrane</keyword>
<dbReference type="EMBL" id="CP063458">
    <property type="protein sequence ID" value="QOV91025.1"/>
    <property type="molecule type" value="Genomic_DNA"/>
</dbReference>
<dbReference type="InterPro" id="IPR045584">
    <property type="entry name" value="Pilin-like"/>
</dbReference>
<dbReference type="InterPro" id="IPR012902">
    <property type="entry name" value="N_methyl_site"/>
</dbReference>
<name>A0A7M2WZX5_9BACT</name>
<feature type="transmembrane region" description="Helical" evidence="1">
    <location>
        <begin position="21"/>
        <end position="43"/>
    </location>
</feature>
<accession>A0A7M2WZX5</accession>
<dbReference type="AlphaFoldDB" id="A0A7M2WZX5"/>
<gene>
    <name evidence="2" type="ORF">IPV69_06600</name>
</gene>
<protein>
    <submittedName>
        <fullName evidence="2">Prepilin-type N-terminal cleavage/methylation domain-containing protein</fullName>
    </submittedName>
</protein>
<dbReference type="PROSITE" id="PS00409">
    <property type="entry name" value="PROKAR_NTER_METHYL"/>
    <property type="match status" value="1"/>
</dbReference>
<keyword evidence="1" id="KW-0812">Transmembrane</keyword>
<dbReference type="PANTHER" id="PTHR30093:SF2">
    <property type="entry name" value="TYPE II SECRETION SYSTEM PROTEIN H"/>
    <property type="match status" value="1"/>
</dbReference>
<dbReference type="SUPFAM" id="SSF54523">
    <property type="entry name" value="Pili subunits"/>
    <property type="match status" value="1"/>
</dbReference>
<sequence length="261" mass="28933">MKHLEPSRLTATDRSRKSGRRGFTLVELLVVIGIIALLISILLPSLARAREQGNKVKCLSNLRQLGMAFIGYANSNKYYMPAGAPYNVFRVEDWVHWETSGTGSGGAGTRKLDDSALGQFLGRPFPKDMMVCPSDRSLEGRARRGQYGGYPFSYVMNSHASPFKSATYKFPITRYVNPTNKILVYEEDESTIDDGWGTMDTGSINLLAIRHDRAPLVPDTAAVGLSSNGDRQGNVVFADGHAEFIDRNSAHTNKYYDPFVR</sequence>
<dbReference type="Proteomes" id="UP000593765">
    <property type="component" value="Chromosome"/>
</dbReference>